<dbReference type="Pfam" id="PF00772">
    <property type="entry name" value="DnaB"/>
    <property type="match status" value="1"/>
</dbReference>
<evidence type="ECO:0000313" key="13">
    <source>
        <dbReference type="EMBL" id="CAK9078772.1"/>
    </source>
</evidence>
<dbReference type="InterPro" id="IPR015947">
    <property type="entry name" value="PUA-like_sf"/>
</dbReference>
<dbReference type="Pfam" id="PF03796">
    <property type="entry name" value="DnaB_C"/>
    <property type="match status" value="1"/>
</dbReference>
<dbReference type="EC" id="5.6.2.3" evidence="9"/>
<evidence type="ECO:0000256" key="10">
    <source>
        <dbReference type="ARBA" id="ARBA00048954"/>
    </source>
</evidence>
<proteinExistence type="inferred from homology"/>
<sequence>MPYEREHRFHTSRRWRLDFAWPDSMVAVECEGGIFPKRTVVRGRQVTQRGGHASVAGILRDIEKYNAAQIAGWMVLRITTKDLDLERDPARARRAVRMIANAVQAITISQPYASLIASGEKWVENRTWATSYRGPLAIHAGKGTQYLTRRQLADFTVGAIVATCDLVACVELDSIREDTTTECNQLEVVGISREQLLAHEHAEGPWCWVLSEMRIVSEPVRITGKQGLWDVPAELLRTAELFPMATEEPNQTTDPTLSEATVEQLAQALHERSTTMVLALAGLPGDGKHLRRQTDAERAVGAQPVNEIGTNVATVYRIRNWDEAGFVKKGQNDRSRELPWVAIPTKHHGTTFTRLMRTDPTGSVYGCWICLVALAGRLPAKGTLACEEGPLSIEDMAAQCHVDPDTLKRAIDILQSESIQWIEAIPWNESLTREQTASSTLGSCSTTERNGNGTGNLPQVSRSPDQDANSTDRRGAGETSGGSPGPAASEESQEATSERASSSQRPRGSSESVFARLQDADLEDEATLRQWWEWQLRQAAPVSGDSEMEWQRVVHAASRARAETVKRPIAYFAKLVGAGTACPESPGAELIRRERIRQMEKYPSDHDDDHEPEDLIDITRDVLAEEDDLWGIMARHRSFRIEQLTIAGALIAAEIDRRIRDAVSSSDARASHLAAQGSRESRKAKEVSVRTSPNETGPVYGVPLIRELPLDTGSMRQAMPSRHDLELVRQRSQRAVAGYEILLARYCELVDACKKLLDAPHNDHFVARLNDEEMDGIDAITSAIAMYRAFGRWSAKRNGWPRLRRAESDMADPMNDSIALPNAVEAERALLGACVMDPSILDDLRSTVTADQLYSGAGQTLLSSLFAMREAGDAIDEVTIVKRLIDRAGGSTVPAEEWPLYVLRCMESCPLTGHWEHYAGLVRDAWLRRCGLEAGTAMQRALLDTTRDVEEALSQVESTLTTLVDRQHGRTETASMESLIFEVFESFDKPDRSMKTGYSDLDTISHGVRPSEMVIIAARPSVGKTAFALNLLRQFARTGTAGLLVSLEQGRLQIAERLLSLQCGHSIHDIREGKVDNLQLQSDSWELTQLPIIIDDRSGVTTDYISSVSRRMKRRHKIGVIVVDYLQLVEPTDSRAPREQQVSQMSRRLKLLATQLDVPVVVLSQLNRAVESRPAKGPNRLDNMRPKLSDLRESGAIEQDADQVWLLWRPFRDEPDDPDHPIACIDVAKNRNGPTGVCRFVYRQECYRFDPHADVSPAAEFATRDERFVRYGADGFRYGWNQSIAQIEFSAQGRLVRFTLRLPDPEADRFVMTPAGKKRRSRDQQLAAWEQECRSLWRALLLAIRAKLESTEIGLSAFEQEFFAFIVDPLTNRTVYDEVRTALEARNQSGGFNGADRMSEVRDEQVVFTRDLRKDEHVTASGRFVSHQGFGPPFFRSRMDTTTMTTEAAGKPAIESKTMWANAAAIAIWLIGLIVESAELGTLPEGWTEYAALIVAVGNMVLRSITTEPITGLAGGRSQNGDVRLPVIALCVLLIPAAAMADARAIITGPSGGVPGDEIILDASDSVGDTFGWDCVRRGYSPNDTHFQIASDGRSLQISSYPGVYDVTLMVSDG</sequence>
<feature type="region of interest" description="Disordered" evidence="11">
    <location>
        <begin position="666"/>
        <end position="694"/>
    </location>
</feature>
<feature type="compositionally biased region" description="Basic and acidic residues" evidence="11">
    <location>
        <begin position="679"/>
        <end position="688"/>
    </location>
</feature>
<reference evidence="13 14" key="1">
    <citation type="submission" date="2024-02" db="EMBL/GenBank/DDBJ databases">
        <authorList>
            <person name="Chen Y."/>
            <person name="Shah S."/>
            <person name="Dougan E. K."/>
            <person name="Thang M."/>
            <person name="Chan C."/>
        </authorList>
    </citation>
    <scope>NUCLEOTIDE SEQUENCE [LARGE SCALE GENOMIC DNA]</scope>
</reference>
<feature type="compositionally biased region" description="Low complexity" evidence="11">
    <location>
        <begin position="487"/>
        <end position="512"/>
    </location>
</feature>
<dbReference type="PANTHER" id="PTHR30153:SF2">
    <property type="entry name" value="REPLICATIVE DNA HELICASE"/>
    <property type="match status" value="1"/>
</dbReference>
<comment type="catalytic activity">
    <reaction evidence="10">
        <text>ATP + H2O = ADP + phosphate + H(+)</text>
        <dbReference type="Rhea" id="RHEA:13065"/>
        <dbReference type="ChEBI" id="CHEBI:15377"/>
        <dbReference type="ChEBI" id="CHEBI:15378"/>
        <dbReference type="ChEBI" id="CHEBI:30616"/>
        <dbReference type="ChEBI" id="CHEBI:43474"/>
        <dbReference type="ChEBI" id="CHEBI:456216"/>
        <dbReference type="EC" id="5.6.2.3"/>
    </reaction>
</comment>
<dbReference type="CDD" id="cd06554">
    <property type="entry name" value="ASCH_ASC-1_like"/>
    <property type="match status" value="1"/>
</dbReference>
<evidence type="ECO:0000256" key="11">
    <source>
        <dbReference type="SAM" id="MobiDB-lite"/>
    </source>
</evidence>
<evidence type="ECO:0000256" key="3">
    <source>
        <dbReference type="ARBA" id="ARBA00022741"/>
    </source>
</evidence>
<dbReference type="Gene3D" id="1.10.860.10">
    <property type="entry name" value="DNAb Helicase, Chain A"/>
    <property type="match status" value="1"/>
</dbReference>
<comment type="caution">
    <text evidence="13">The sequence shown here is derived from an EMBL/GenBank/DDBJ whole genome shotgun (WGS) entry which is preliminary data.</text>
</comment>
<evidence type="ECO:0000259" key="12">
    <source>
        <dbReference type="PROSITE" id="PS51199"/>
    </source>
</evidence>
<evidence type="ECO:0000256" key="9">
    <source>
        <dbReference type="ARBA" id="ARBA00044969"/>
    </source>
</evidence>
<evidence type="ECO:0000256" key="5">
    <source>
        <dbReference type="ARBA" id="ARBA00022806"/>
    </source>
</evidence>
<dbReference type="InterPro" id="IPR036185">
    <property type="entry name" value="DNA_heli_DnaB-like_N_sf"/>
</dbReference>
<evidence type="ECO:0000256" key="2">
    <source>
        <dbReference type="ARBA" id="ARBA00022705"/>
    </source>
</evidence>
<dbReference type="CDD" id="cd00984">
    <property type="entry name" value="DnaB_C"/>
    <property type="match status" value="1"/>
</dbReference>
<dbReference type="SUPFAM" id="SSF52540">
    <property type="entry name" value="P-loop containing nucleoside triphosphate hydrolases"/>
    <property type="match status" value="1"/>
</dbReference>
<name>A0ABP0PT33_9DINO</name>
<feature type="non-terminal residue" evidence="13">
    <location>
        <position position="1614"/>
    </location>
</feature>
<protein>
    <recommendedName>
        <fullName evidence="9">DNA 5'-3' helicase</fullName>
        <ecNumber evidence="9">5.6.2.3</ecNumber>
    </recommendedName>
</protein>
<evidence type="ECO:0000313" key="14">
    <source>
        <dbReference type="Proteomes" id="UP001642464"/>
    </source>
</evidence>
<organism evidence="13 14">
    <name type="scientific">Durusdinium trenchii</name>
    <dbReference type="NCBI Taxonomy" id="1381693"/>
    <lineage>
        <taxon>Eukaryota</taxon>
        <taxon>Sar</taxon>
        <taxon>Alveolata</taxon>
        <taxon>Dinophyceae</taxon>
        <taxon>Suessiales</taxon>
        <taxon>Symbiodiniaceae</taxon>
        <taxon>Durusdinium</taxon>
    </lineage>
</organism>
<dbReference type="PROSITE" id="PS51199">
    <property type="entry name" value="SF4_HELICASE"/>
    <property type="match status" value="1"/>
</dbReference>
<keyword evidence="3" id="KW-0547">Nucleotide-binding</keyword>
<dbReference type="EMBL" id="CAXAMM010038541">
    <property type="protein sequence ID" value="CAK9078772.1"/>
    <property type="molecule type" value="Genomic_DNA"/>
</dbReference>
<evidence type="ECO:0000256" key="8">
    <source>
        <dbReference type="ARBA" id="ARBA00023235"/>
    </source>
</evidence>
<keyword evidence="2" id="KW-0235">DNA replication</keyword>
<feature type="region of interest" description="Disordered" evidence="11">
    <location>
        <begin position="432"/>
        <end position="512"/>
    </location>
</feature>
<gene>
    <name evidence="13" type="ORF">SCF082_LOCUS37615</name>
</gene>
<keyword evidence="8" id="KW-0413">Isomerase</keyword>
<evidence type="ECO:0000256" key="7">
    <source>
        <dbReference type="ARBA" id="ARBA00023125"/>
    </source>
</evidence>
<dbReference type="InterPro" id="IPR027417">
    <property type="entry name" value="P-loop_NTPase"/>
</dbReference>
<keyword evidence="7" id="KW-0238">DNA-binding</keyword>
<accession>A0ABP0PT33</accession>
<keyword evidence="6" id="KW-0067">ATP-binding</keyword>
<dbReference type="InterPro" id="IPR016136">
    <property type="entry name" value="DNA_helicase_N/primase_C"/>
</dbReference>
<dbReference type="Proteomes" id="UP001642464">
    <property type="component" value="Unassembled WGS sequence"/>
</dbReference>
<dbReference type="SUPFAM" id="SSF48024">
    <property type="entry name" value="N-terminal domain of DnaB helicase"/>
    <property type="match status" value="1"/>
</dbReference>
<dbReference type="GO" id="GO:0004386">
    <property type="term" value="F:helicase activity"/>
    <property type="evidence" value="ECO:0007669"/>
    <property type="project" value="UniProtKB-KW"/>
</dbReference>
<keyword evidence="4" id="KW-0378">Hydrolase</keyword>
<feature type="compositionally biased region" description="Polar residues" evidence="11">
    <location>
        <begin position="432"/>
        <end position="469"/>
    </location>
</feature>
<dbReference type="InterPro" id="IPR007693">
    <property type="entry name" value="DNA_helicase_DnaB-like_N"/>
</dbReference>
<dbReference type="InterPro" id="IPR007694">
    <property type="entry name" value="DNA_helicase_DnaB-like_C"/>
</dbReference>
<evidence type="ECO:0000256" key="1">
    <source>
        <dbReference type="ARBA" id="ARBA00008428"/>
    </source>
</evidence>
<feature type="domain" description="SF4 helicase" evidence="12">
    <location>
        <begin position="987"/>
        <end position="1256"/>
    </location>
</feature>
<evidence type="ECO:0000256" key="4">
    <source>
        <dbReference type="ARBA" id="ARBA00022801"/>
    </source>
</evidence>
<dbReference type="Gene3D" id="2.30.130.30">
    <property type="entry name" value="Hypothetical protein"/>
    <property type="match status" value="1"/>
</dbReference>
<comment type="similarity">
    <text evidence="1">Belongs to the helicase family. DnaB subfamily.</text>
</comment>
<keyword evidence="14" id="KW-1185">Reference proteome</keyword>
<evidence type="ECO:0000256" key="6">
    <source>
        <dbReference type="ARBA" id="ARBA00022840"/>
    </source>
</evidence>
<dbReference type="PANTHER" id="PTHR30153">
    <property type="entry name" value="REPLICATIVE DNA HELICASE DNAB"/>
    <property type="match status" value="1"/>
</dbReference>
<dbReference type="Gene3D" id="3.40.50.300">
    <property type="entry name" value="P-loop containing nucleotide triphosphate hydrolases"/>
    <property type="match status" value="1"/>
</dbReference>
<dbReference type="SUPFAM" id="SSF88697">
    <property type="entry name" value="PUA domain-like"/>
    <property type="match status" value="1"/>
</dbReference>
<keyword evidence="5 13" id="KW-0347">Helicase</keyword>